<dbReference type="EMBL" id="JBICBT010001025">
    <property type="protein sequence ID" value="KAL3086994.1"/>
    <property type="molecule type" value="Genomic_DNA"/>
</dbReference>
<comment type="similarity">
    <text evidence="1">Belongs to the thioredoxin family.</text>
</comment>
<evidence type="ECO:0000256" key="1">
    <source>
        <dbReference type="ARBA" id="ARBA00008987"/>
    </source>
</evidence>
<evidence type="ECO:0000313" key="5">
    <source>
        <dbReference type="Proteomes" id="UP001620626"/>
    </source>
</evidence>
<dbReference type="SUPFAM" id="SSF52833">
    <property type="entry name" value="Thioredoxin-like"/>
    <property type="match status" value="1"/>
</dbReference>
<organism evidence="4 5">
    <name type="scientific">Heterodera trifolii</name>
    <dbReference type="NCBI Taxonomy" id="157864"/>
    <lineage>
        <taxon>Eukaryota</taxon>
        <taxon>Metazoa</taxon>
        <taxon>Ecdysozoa</taxon>
        <taxon>Nematoda</taxon>
        <taxon>Chromadorea</taxon>
        <taxon>Rhabditida</taxon>
        <taxon>Tylenchina</taxon>
        <taxon>Tylenchomorpha</taxon>
        <taxon>Tylenchoidea</taxon>
        <taxon>Heteroderidae</taxon>
        <taxon>Heteroderinae</taxon>
        <taxon>Heterodera</taxon>
    </lineage>
</organism>
<dbReference type="PANTHER" id="PTHR12452:SF0">
    <property type="entry name" value="THIOREDOXIN DOMAIN-CONTAINING PROTEIN 17"/>
    <property type="match status" value="1"/>
</dbReference>
<dbReference type="Pfam" id="PF06110">
    <property type="entry name" value="TXD17-like_Trx"/>
    <property type="match status" value="1"/>
</dbReference>
<name>A0ABD2J8W0_9BILA</name>
<feature type="domain" description="Thioredoxin" evidence="3">
    <location>
        <begin position="33"/>
        <end position="136"/>
    </location>
</feature>
<sequence>MLPFSVHEFAAYGHDGLRHVLAELKHSTNRVYNGGVFVYFTGAKVAETGQSWCPSCVQADPVIGQTIHKLITLCNSYPEDTHVAFITCDVGPRESWKSPDNSIKADATLDVQSVPTIIEYSLAYEKRVPGRKLDKDEQLQDKDEIIKFILASQRSKY</sequence>
<dbReference type="PANTHER" id="PTHR12452">
    <property type="entry name" value="42-9-9 PROTEIN-RELATED"/>
    <property type="match status" value="1"/>
</dbReference>
<dbReference type="InterPro" id="IPR045108">
    <property type="entry name" value="TXNDC17-like"/>
</dbReference>
<protein>
    <recommendedName>
        <fullName evidence="2">Thioredoxin domain-containing protein 17</fullName>
    </recommendedName>
</protein>
<gene>
    <name evidence="4" type="ORF">niasHT_025518</name>
</gene>
<dbReference type="InterPro" id="IPR010357">
    <property type="entry name" value="TXNDC17_dom"/>
</dbReference>
<dbReference type="InterPro" id="IPR036249">
    <property type="entry name" value="Thioredoxin-like_sf"/>
</dbReference>
<reference evidence="4 5" key="1">
    <citation type="submission" date="2024-10" db="EMBL/GenBank/DDBJ databases">
        <authorList>
            <person name="Kim D."/>
        </authorList>
    </citation>
    <scope>NUCLEOTIDE SEQUENCE [LARGE SCALE GENOMIC DNA]</scope>
    <source>
        <strain evidence="4">BH-2024</strain>
    </source>
</reference>
<dbReference type="Proteomes" id="UP001620626">
    <property type="component" value="Unassembled WGS sequence"/>
</dbReference>
<evidence type="ECO:0000256" key="2">
    <source>
        <dbReference type="ARBA" id="ARBA00016949"/>
    </source>
</evidence>
<evidence type="ECO:0000313" key="4">
    <source>
        <dbReference type="EMBL" id="KAL3086994.1"/>
    </source>
</evidence>
<keyword evidence="5" id="KW-1185">Reference proteome</keyword>
<proteinExistence type="inferred from homology"/>
<dbReference type="AlphaFoldDB" id="A0ABD2J8W0"/>
<accession>A0ABD2J8W0</accession>
<comment type="caution">
    <text evidence="4">The sequence shown here is derived from an EMBL/GenBank/DDBJ whole genome shotgun (WGS) entry which is preliminary data.</text>
</comment>
<evidence type="ECO:0000259" key="3">
    <source>
        <dbReference type="Pfam" id="PF06110"/>
    </source>
</evidence>
<dbReference type="Gene3D" id="3.40.30.10">
    <property type="entry name" value="Glutaredoxin"/>
    <property type="match status" value="1"/>
</dbReference>